<sequence>MSIDAWATILVTATPTLNSIEDYFGIILQIWRRAGFFDFTLPTETSWGYMVDHFEIVDIELEQVKKDGLCPNLHPWRNDHTNAEMITMNNETITRRIFWYMDGAVPPRRALLDWSLRTGIKWWLMHPSAMRKIKTDTSRNRLGGEDIYKAVQQMVTVRIPMNTEIVLPDGSSTYPREEMPPMEIQYVQCRYPQEKAKLVAKVATGLVKLLPNIGDIQDDPNAAGRVARSAAAATPLATTKGKQERAKKINMTCHKLLTLDAIDHRAFFVLTQVEDPLSNRLGYAKLHHDMVNNRLHAKLPVDKEALKMVMRGLLEVAGEDKLHGQDSPGPKLGSAHVEALAEEHPSGGLAWLYSISP</sequence>
<dbReference type="EMBL" id="MU854429">
    <property type="protein sequence ID" value="KAK4038432.1"/>
    <property type="molecule type" value="Genomic_DNA"/>
</dbReference>
<name>A0AAN6PCI3_9PEZI</name>
<evidence type="ECO:0000313" key="1">
    <source>
        <dbReference type="EMBL" id="KAK4038432.1"/>
    </source>
</evidence>
<keyword evidence="2" id="KW-1185">Reference proteome</keyword>
<proteinExistence type="predicted"/>
<comment type="caution">
    <text evidence="1">The sequence shown here is derived from an EMBL/GenBank/DDBJ whole genome shotgun (WGS) entry which is preliminary data.</text>
</comment>
<dbReference type="Proteomes" id="UP001303115">
    <property type="component" value="Unassembled WGS sequence"/>
</dbReference>
<organism evidence="1 2">
    <name type="scientific">Parachaetomium inaequale</name>
    <dbReference type="NCBI Taxonomy" id="2588326"/>
    <lineage>
        <taxon>Eukaryota</taxon>
        <taxon>Fungi</taxon>
        <taxon>Dikarya</taxon>
        <taxon>Ascomycota</taxon>
        <taxon>Pezizomycotina</taxon>
        <taxon>Sordariomycetes</taxon>
        <taxon>Sordariomycetidae</taxon>
        <taxon>Sordariales</taxon>
        <taxon>Chaetomiaceae</taxon>
        <taxon>Parachaetomium</taxon>
    </lineage>
</organism>
<evidence type="ECO:0000313" key="2">
    <source>
        <dbReference type="Proteomes" id="UP001303115"/>
    </source>
</evidence>
<protein>
    <submittedName>
        <fullName evidence="1">Uncharacterized protein</fullName>
    </submittedName>
</protein>
<dbReference type="AlphaFoldDB" id="A0AAN6PCI3"/>
<accession>A0AAN6PCI3</accession>
<reference evidence="2" key="1">
    <citation type="journal article" date="2023" name="Mol. Phylogenet. Evol.">
        <title>Genome-scale phylogeny and comparative genomics of the fungal order Sordariales.</title>
        <authorList>
            <person name="Hensen N."/>
            <person name="Bonometti L."/>
            <person name="Westerberg I."/>
            <person name="Brannstrom I.O."/>
            <person name="Guillou S."/>
            <person name="Cros-Aarteil S."/>
            <person name="Calhoun S."/>
            <person name="Haridas S."/>
            <person name="Kuo A."/>
            <person name="Mondo S."/>
            <person name="Pangilinan J."/>
            <person name="Riley R."/>
            <person name="LaButti K."/>
            <person name="Andreopoulos B."/>
            <person name="Lipzen A."/>
            <person name="Chen C."/>
            <person name="Yan M."/>
            <person name="Daum C."/>
            <person name="Ng V."/>
            <person name="Clum A."/>
            <person name="Steindorff A."/>
            <person name="Ohm R.A."/>
            <person name="Martin F."/>
            <person name="Silar P."/>
            <person name="Natvig D.O."/>
            <person name="Lalanne C."/>
            <person name="Gautier V."/>
            <person name="Ament-Velasquez S.L."/>
            <person name="Kruys A."/>
            <person name="Hutchinson M.I."/>
            <person name="Powell A.J."/>
            <person name="Barry K."/>
            <person name="Miller A.N."/>
            <person name="Grigoriev I.V."/>
            <person name="Debuchy R."/>
            <person name="Gladieux P."/>
            <person name="Hiltunen Thoren M."/>
            <person name="Johannesson H."/>
        </authorList>
    </citation>
    <scope>NUCLEOTIDE SEQUENCE [LARGE SCALE GENOMIC DNA]</scope>
    <source>
        <strain evidence="2">CBS 284.82</strain>
    </source>
</reference>
<gene>
    <name evidence="1" type="ORF">C8A01DRAFT_37613</name>
</gene>